<protein>
    <submittedName>
        <fullName evidence="2">Uncharacterized protein</fullName>
    </submittedName>
</protein>
<keyword evidence="3" id="KW-1185">Reference proteome</keyword>
<name>A0A3A5H7P7_9ACTN</name>
<evidence type="ECO:0000256" key="1">
    <source>
        <dbReference type="SAM" id="SignalP"/>
    </source>
</evidence>
<proteinExistence type="predicted"/>
<dbReference type="AlphaFoldDB" id="A0A3A5H7P7"/>
<keyword evidence="1" id="KW-0732">Signal</keyword>
<reference evidence="3" key="1">
    <citation type="submission" date="2018-09" db="EMBL/GenBank/DDBJ databases">
        <authorList>
            <person name="Zhu H."/>
        </authorList>
    </citation>
    <scope>NUCLEOTIDE SEQUENCE [LARGE SCALE GENOMIC DNA]</scope>
    <source>
        <strain evidence="3">K1W22B-1</strain>
    </source>
</reference>
<dbReference type="EMBL" id="QYRP01000002">
    <property type="protein sequence ID" value="RJS46472.1"/>
    <property type="molecule type" value="Genomic_DNA"/>
</dbReference>
<sequence length="244" mass="25879">MKKLTTAVVTALVATAGLVATTAPASASSTGFDVSRGADAVTYAGCHEHAAAYSVPANIDSNYEWVMEVVTYDPSGAEVDRKSLTAVNGPLYVDNAPASGNVGILICSTGPKGSYRVESKLDYYNSLGFHYYDYDTDTFEVRSPTSRTGLKVNDATAAYGQTLHFTASSAKERPSGLVANAGAKVRLEKYVGGAWRVIATKSTDRYGKARFAVTWKHRATVKTRAVTVATSGYGKSASAQRAIY</sequence>
<gene>
    <name evidence="2" type="ORF">D4739_09790</name>
</gene>
<evidence type="ECO:0000313" key="2">
    <source>
        <dbReference type="EMBL" id="RJS46472.1"/>
    </source>
</evidence>
<feature type="chain" id="PRO_5017328826" evidence="1">
    <location>
        <begin position="28"/>
        <end position="244"/>
    </location>
</feature>
<dbReference type="Proteomes" id="UP000276542">
    <property type="component" value="Unassembled WGS sequence"/>
</dbReference>
<comment type="caution">
    <text evidence="2">The sequence shown here is derived from an EMBL/GenBank/DDBJ whole genome shotgun (WGS) entry which is preliminary data.</text>
</comment>
<feature type="signal peptide" evidence="1">
    <location>
        <begin position="1"/>
        <end position="27"/>
    </location>
</feature>
<evidence type="ECO:0000313" key="3">
    <source>
        <dbReference type="Proteomes" id="UP000276542"/>
    </source>
</evidence>
<accession>A0A3A5H7P7</accession>
<dbReference type="RefSeq" id="WP_120060444.1">
    <property type="nucleotide sequence ID" value="NZ_QYRP01000002.1"/>
</dbReference>
<organism evidence="2 3">
    <name type="scientific">Nocardioides cavernaquae</name>
    <dbReference type="NCBI Taxonomy" id="2321396"/>
    <lineage>
        <taxon>Bacteria</taxon>
        <taxon>Bacillati</taxon>
        <taxon>Actinomycetota</taxon>
        <taxon>Actinomycetes</taxon>
        <taxon>Propionibacteriales</taxon>
        <taxon>Nocardioidaceae</taxon>
        <taxon>Nocardioides</taxon>
    </lineage>
</organism>